<keyword evidence="1" id="KW-0472">Membrane</keyword>
<evidence type="ECO:0000313" key="4">
    <source>
        <dbReference type="Proteomes" id="UP001164718"/>
    </source>
</evidence>
<feature type="domain" description="Nucleoside transporter/FeoB GTPase Gate" evidence="2">
    <location>
        <begin position="217"/>
        <end position="309"/>
    </location>
</feature>
<keyword evidence="1" id="KW-0812">Transmembrane</keyword>
<gene>
    <name evidence="3" type="primary">ylbJ</name>
    <name evidence="3" type="ORF">OE104_04655</name>
</gene>
<feature type="transmembrane region" description="Helical" evidence="1">
    <location>
        <begin position="121"/>
        <end position="141"/>
    </location>
</feature>
<accession>A0A9E8LVT1</accession>
<reference evidence="3" key="1">
    <citation type="submission" date="2022-09" db="EMBL/GenBank/DDBJ databases">
        <title>Complete Genomes of Fervidibacillus albus and Fervidibacillus halotolerans isolated from tidal flat sediments.</title>
        <authorList>
            <person name="Kwon K.K."/>
            <person name="Yang S.-H."/>
            <person name="Park M.J."/>
            <person name="Oh H.-M."/>
        </authorList>
    </citation>
    <scope>NUCLEOTIDE SEQUENCE</scope>
    <source>
        <strain evidence="3">MEBiC13591</strain>
    </source>
</reference>
<protein>
    <submittedName>
        <fullName evidence="3">Sporulation integral membrane protein YlbJ</fullName>
    </submittedName>
</protein>
<keyword evidence="4" id="KW-1185">Reference proteome</keyword>
<evidence type="ECO:0000256" key="1">
    <source>
        <dbReference type="SAM" id="Phobius"/>
    </source>
</evidence>
<dbReference type="InterPro" id="IPR014226">
    <property type="entry name" value="Spore_IM_YlbJ"/>
</dbReference>
<feature type="transmembrane region" description="Helical" evidence="1">
    <location>
        <begin position="47"/>
        <end position="71"/>
    </location>
</feature>
<feature type="transmembrane region" description="Helical" evidence="1">
    <location>
        <begin position="233"/>
        <end position="253"/>
    </location>
</feature>
<dbReference type="Pfam" id="PF07670">
    <property type="entry name" value="Gate"/>
    <property type="match status" value="2"/>
</dbReference>
<feature type="transmembrane region" description="Helical" evidence="1">
    <location>
        <begin position="6"/>
        <end position="26"/>
    </location>
</feature>
<dbReference type="KEGG" id="faf:OE104_04655"/>
<dbReference type="AlphaFoldDB" id="A0A9E8LVT1"/>
<feature type="transmembrane region" description="Helical" evidence="1">
    <location>
        <begin position="373"/>
        <end position="394"/>
    </location>
</feature>
<dbReference type="Proteomes" id="UP001164718">
    <property type="component" value="Chromosome"/>
</dbReference>
<dbReference type="InterPro" id="IPR011642">
    <property type="entry name" value="Gate_dom"/>
</dbReference>
<evidence type="ECO:0000313" key="3">
    <source>
        <dbReference type="EMBL" id="WAA10613.1"/>
    </source>
</evidence>
<dbReference type="NCBIfam" id="TIGR02871">
    <property type="entry name" value="spore_ylbJ"/>
    <property type="match status" value="1"/>
</dbReference>
<proteinExistence type="predicted"/>
<feature type="domain" description="Nucleoside transporter/FeoB GTPase Gate" evidence="2">
    <location>
        <begin position="42"/>
        <end position="140"/>
    </location>
</feature>
<dbReference type="EMBL" id="CP106878">
    <property type="protein sequence ID" value="WAA10613.1"/>
    <property type="molecule type" value="Genomic_DNA"/>
</dbReference>
<sequence length="405" mass="45444">MFRTKWFTFITAVPVSIIALSLVLFPEEALKASVKGLEIWWKIVFPSLLPFFITSELLIAFGVVNFFGIVLEPVMKPLFRVPGVGGFVWAMGMVAGNPAGAKLTVRLRNEKIISRQEAERIVAFTSSANPLFIFGAVSAGFFQNEKIGVLFASAHYLSNIFVGIFMRFFGKKVGSGEERKKFRLKDAFEQMHRTRIGNKRPFGKILGDAVTSSIQTLLMIGGFIIFFSVLNRLFTLIHITDVFTYLISPIFSILHLPTEFSFPFLSGLFEMTIGSQMISETNAEIFEKAIVVSFLLAFGGFSIQAQVGSILAQSDIRFQPFFIARCLQGLFASLLTILLWKPVYETGMFSKGSEVTSVFSLLEQSVFVQIFEFFARTGPLLTIGSIIIYIVLYIHKHFSLRNRLN</sequence>
<keyword evidence="1" id="KW-1133">Transmembrane helix</keyword>
<dbReference type="RefSeq" id="WP_275418409.1">
    <property type="nucleotide sequence ID" value="NZ_CP106878.1"/>
</dbReference>
<feature type="transmembrane region" description="Helical" evidence="1">
    <location>
        <begin position="77"/>
        <end position="100"/>
    </location>
</feature>
<feature type="transmembrane region" description="Helical" evidence="1">
    <location>
        <begin position="290"/>
        <end position="310"/>
    </location>
</feature>
<feature type="transmembrane region" description="Helical" evidence="1">
    <location>
        <begin position="205"/>
        <end position="227"/>
    </location>
</feature>
<feature type="transmembrane region" description="Helical" evidence="1">
    <location>
        <begin position="147"/>
        <end position="170"/>
    </location>
</feature>
<evidence type="ECO:0000259" key="2">
    <source>
        <dbReference type="Pfam" id="PF07670"/>
    </source>
</evidence>
<feature type="transmembrane region" description="Helical" evidence="1">
    <location>
        <begin position="322"/>
        <end position="340"/>
    </location>
</feature>
<organism evidence="3 4">
    <name type="scientific">Fervidibacillus albus</name>
    <dbReference type="NCBI Taxonomy" id="2980026"/>
    <lineage>
        <taxon>Bacteria</taxon>
        <taxon>Bacillati</taxon>
        <taxon>Bacillota</taxon>
        <taxon>Bacilli</taxon>
        <taxon>Bacillales</taxon>
        <taxon>Bacillaceae</taxon>
        <taxon>Fervidibacillus</taxon>
    </lineage>
</organism>
<name>A0A9E8LVT1_9BACI</name>